<reference evidence="1" key="1">
    <citation type="submission" date="2019-02" db="EMBL/GenBank/DDBJ databases">
        <title>Halonotius sp. a new haloarchaeum isolated from saline soil.</title>
        <authorList>
            <person name="Duran-Viseras A."/>
            <person name="Sanchez-Porro C."/>
            <person name="Ventosa A."/>
        </authorList>
    </citation>
    <scope>NUCLEOTIDE SEQUENCE</scope>
    <source>
        <strain evidence="1">F15B</strain>
    </source>
</reference>
<dbReference type="InterPro" id="IPR018691">
    <property type="entry name" value="DUF2188"/>
</dbReference>
<name>A0A8J8TAN7_9EURY</name>
<proteinExistence type="predicted"/>
<accession>A0A8J8TAN7</accession>
<gene>
    <name evidence="1" type="ORF">EGH24_13735</name>
</gene>
<protein>
    <submittedName>
        <fullName evidence="1">DUF2188 domain-containing protein</fullName>
    </submittedName>
</protein>
<comment type="caution">
    <text evidence="1">The sequence shown here is derived from an EMBL/GenBank/DDBJ whole genome shotgun (WGS) entry which is preliminary data.</text>
</comment>
<dbReference type="RefSeq" id="WP_142980704.1">
    <property type="nucleotide sequence ID" value="NZ_RKLU01000011.1"/>
</dbReference>
<dbReference type="EMBL" id="RKLU01000011">
    <property type="protein sequence ID" value="TQQ78578.1"/>
    <property type="molecule type" value="Genomic_DNA"/>
</dbReference>
<organism evidence="1 2">
    <name type="scientific">Halonotius terrestris</name>
    <dbReference type="NCBI Taxonomy" id="2487750"/>
    <lineage>
        <taxon>Archaea</taxon>
        <taxon>Methanobacteriati</taxon>
        <taxon>Methanobacteriota</taxon>
        <taxon>Stenosarchaea group</taxon>
        <taxon>Halobacteria</taxon>
        <taxon>Halobacteriales</taxon>
        <taxon>Haloferacaceae</taxon>
        <taxon>Halonotius</taxon>
    </lineage>
</organism>
<sequence>MSRTTYTVGPMPGDSSRWKVESNGRVISKHNKKSRAVARAKDLKDRNDTLTVKDRNGRFLKRL</sequence>
<keyword evidence="2" id="KW-1185">Reference proteome</keyword>
<evidence type="ECO:0000313" key="1">
    <source>
        <dbReference type="EMBL" id="TQQ78578.1"/>
    </source>
</evidence>
<dbReference type="Proteomes" id="UP000705823">
    <property type="component" value="Unassembled WGS sequence"/>
</dbReference>
<evidence type="ECO:0000313" key="2">
    <source>
        <dbReference type="Proteomes" id="UP000705823"/>
    </source>
</evidence>
<dbReference type="Pfam" id="PF09954">
    <property type="entry name" value="DUF2188"/>
    <property type="match status" value="1"/>
</dbReference>
<dbReference type="AlphaFoldDB" id="A0A8J8TAN7"/>